<dbReference type="AlphaFoldDB" id="A0A1V9XHR0"/>
<evidence type="ECO:0000313" key="3">
    <source>
        <dbReference type="Proteomes" id="UP000192247"/>
    </source>
</evidence>
<comment type="caution">
    <text evidence="2">The sequence shown here is derived from an EMBL/GenBank/DDBJ whole genome shotgun (WGS) entry which is preliminary data.</text>
</comment>
<proteinExistence type="predicted"/>
<dbReference type="InParanoid" id="A0A1V9XHR0"/>
<sequence>MDPDSVERPVSGHDDMRLNRKLHVLLADANAMSATESDREATLKAKILLEQIANYKAKACKFSVETAIEYMKWFELSSKSYEFVRTMHGGVGLFTLPSAKTIRRYVDPFSESVQLTNLEAAQSTLLLQQMQQHIELPLDHQTSPSMEHGSTSDVVQESGVFYVEEANAGDSEFLVRIDPTQGNSEIASRPSDGSDGGEHTMESMRREAGDEDLQ</sequence>
<protein>
    <submittedName>
        <fullName evidence="2">Uncharacterized protein</fullName>
    </submittedName>
</protein>
<dbReference type="EMBL" id="MNPL01010553">
    <property type="protein sequence ID" value="OQR73057.1"/>
    <property type="molecule type" value="Genomic_DNA"/>
</dbReference>
<accession>A0A1V9XHR0</accession>
<gene>
    <name evidence="2" type="ORF">BIW11_03658</name>
</gene>
<evidence type="ECO:0000313" key="2">
    <source>
        <dbReference type="EMBL" id="OQR73057.1"/>
    </source>
</evidence>
<reference evidence="2 3" key="1">
    <citation type="journal article" date="2017" name="Gigascience">
        <title>Draft genome of the honey bee ectoparasitic mite, Tropilaelaps mercedesae, is shaped by the parasitic life history.</title>
        <authorList>
            <person name="Dong X."/>
            <person name="Armstrong S.D."/>
            <person name="Xia D."/>
            <person name="Makepeace B.L."/>
            <person name="Darby A.C."/>
            <person name="Kadowaki T."/>
        </authorList>
    </citation>
    <scope>NUCLEOTIDE SEQUENCE [LARGE SCALE GENOMIC DNA]</scope>
    <source>
        <strain evidence="2">Wuxi-XJTLU</strain>
    </source>
</reference>
<organism evidence="2 3">
    <name type="scientific">Tropilaelaps mercedesae</name>
    <dbReference type="NCBI Taxonomy" id="418985"/>
    <lineage>
        <taxon>Eukaryota</taxon>
        <taxon>Metazoa</taxon>
        <taxon>Ecdysozoa</taxon>
        <taxon>Arthropoda</taxon>
        <taxon>Chelicerata</taxon>
        <taxon>Arachnida</taxon>
        <taxon>Acari</taxon>
        <taxon>Parasitiformes</taxon>
        <taxon>Mesostigmata</taxon>
        <taxon>Gamasina</taxon>
        <taxon>Dermanyssoidea</taxon>
        <taxon>Laelapidae</taxon>
        <taxon>Tropilaelaps</taxon>
    </lineage>
</organism>
<feature type="region of interest" description="Disordered" evidence="1">
    <location>
        <begin position="172"/>
        <end position="214"/>
    </location>
</feature>
<dbReference type="Proteomes" id="UP000192247">
    <property type="component" value="Unassembled WGS sequence"/>
</dbReference>
<feature type="compositionally biased region" description="Basic and acidic residues" evidence="1">
    <location>
        <begin position="196"/>
        <end position="208"/>
    </location>
</feature>
<keyword evidence="3" id="KW-1185">Reference proteome</keyword>
<evidence type="ECO:0000256" key="1">
    <source>
        <dbReference type="SAM" id="MobiDB-lite"/>
    </source>
</evidence>
<name>A0A1V9XHR0_9ACAR</name>